<dbReference type="GO" id="GO:0004185">
    <property type="term" value="F:serine-type carboxypeptidase activity"/>
    <property type="evidence" value="ECO:0007669"/>
    <property type="project" value="InterPro"/>
</dbReference>
<evidence type="ECO:0000313" key="5">
    <source>
        <dbReference type="Proteomes" id="UP000251993"/>
    </source>
</evidence>
<dbReference type="Pfam" id="PF02113">
    <property type="entry name" value="Peptidase_S13"/>
    <property type="match status" value="2"/>
</dbReference>
<dbReference type="AlphaFoldDB" id="A0A344TI16"/>
<protein>
    <submittedName>
        <fullName evidence="4">D-alanyl-D-alanine carboxypeptidase/D-alanyl-D-alanine-endopeptidase</fullName>
    </submittedName>
</protein>
<keyword evidence="3" id="KW-0732">Signal</keyword>
<sequence>MLRSLHAYLFTFYCCFLLSSCASSQPKTAVATPQSTNKWRDLVANSPVFRQSHAGFALYDLEKQETVAEYQSDRYFVPASNTKLFTLYAGLCLLGDSIPALRYTTTGDSLIFWGTGDPNLLHPDMPSSGVFDALKNWQGHLLYYPHNYIGKRLGPGWSWGDYADYYQAELSALPLYGNVVRFTNSNVSPRIFKDSLRTAGWSDEFKLSRDEFNNSFFSTGWPTKSFTEDVPYRTSPGLNARLLADSLKREVKLIHKLRPGISYRTLKGLPIDTLYRRMMHVSDNMFAEQVMLMCASQLDTNNIGFESKQSIDYVKKQLLTDLPDEPIWEDGSGLSRYNLFTPRSIIKLLQKIYDKVPDQQRLFGMMAVGGKAGTIKNQYKSKEPFVFAKTGSLSNVYCLSGYLKTKKGKVLLFSMMNNNYIVKTAEIRREVERILTEIHEKY</sequence>
<dbReference type="InterPro" id="IPR000667">
    <property type="entry name" value="Peptidase_S13"/>
</dbReference>
<dbReference type="Gene3D" id="3.40.710.10">
    <property type="entry name" value="DD-peptidase/beta-lactamase superfamily"/>
    <property type="match status" value="2"/>
</dbReference>
<name>A0A344TI16_9BACT</name>
<keyword evidence="4" id="KW-0121">Carboxypeptidase</keyword>
<dbReference type="PRINTS" id="PR00922">
    <property type="entry name" value="DADACBPTASE3"/>
</dbReference>
<evidence type="ECO:0000256" key="2">
    <source>
        <dbReference type="ARBA" id="ARBA00022801"/>
    </source>
</evidence>
<dbReference type="PANTHER" id="PTHR30023">
    <property type="entry name" value="D-ALANYL-D-ALANINE CARBOXYPEPTIDASE"/>
    <property type="match status" value="1"/>
</dbReference>
<dbReference type="GO" id="GO:0000270">
    <property type="term" value="P:peptidoglycan metabolic process"/>
    <property type="evidence" value="ECO:0007669"/>
    <property type="project" value="TreeGrafter"/>
</dbReference>
<comment type="similarity">
    <text evidence="1">Belongs to the peptidase S13 family.</text>
</comment>
<dbReference type="EMBL" id="CP030850">
    <property type="protein sequence ID" value="AXE18287.1"/>
    <property type="molecule type" value="Genomic_DNA"/>
</dbReference>
<gene>
    <name evidence="4" type="ORF">DR864_11290</name>
</gene>
<evidence type="ECO:0000313" key="4">
    <source>
        <dbReference type="EMBL" id="AXE18287.1"/>
    </source>
</evidence>
<dbReference type="OrthoDB" id="9802627at2"/>
<proteinExistence type="inferred from homology"/>
<dbReference type="PROSITE" id="PS51257">
    <property type="entry name" value="PROKAR_LIPOPROTEIN"/>
    <property type="match status" value="1"/>
</dbReference>
<keyword evidence="4" id="KW-0645">Protease</keyword>
<evidence type="ECO:0000256" key="3">
    <source>
        <dbReference type="SAM" id="SignalP"/>
    </source>
</evidence>
<reference evidence="4 5" key="1">
    <citation type="submission" date="2018-07" db="EMBL/GenBank/DDBJ databases">
        <title>Genome sequencing of Runella.</title>
        <authorList>
            <person name="Baek M.-G."/>
            <person name="Yi H."/>
        </authorList>
    </citation>
    <scope>NUCLEOTIDE SEQUENCE [LARGE SCALE GENOMIC DNA]</scope>
    <source>
        <strain evidence="4 5">HYN0085</strain>
    </source>
</reference>
<keyword evidence="5" id="KW-1185">Reference proteome</keyword>
<keyword evidence="2" id="KW-0378">Hydrolase</keyword>
<evidence type="ECO:0000256" key="1">
    <source>
        <dbReference type="ARBA" id="ARBA00006096"/>
    </source>
</evidence>
<dbReference type="InterPro" id="IPR012338">
    <property type="entry name" value="Beta-lactam/transpept-like"/>
</dbReference>
<feature type="signal peptide" evidence="3">
    <location>
        <begin position="1"/>
        <end position="24"/>
    </location>
</feature>
<dbReference type="SUPFAM" id="SSF56601">
    <property type="entry name" value="beta-lactamase/transpeptidase-like"/>
    <property type="match status" value="1"/>
</dbReference>
<accession>A0A344TI16</accession>
<dbReference type="RefSeq" id="WP_114067071.1">
    <property type="nucleotide sequence ID" value="NZ_CP030850.1"/>
</dbReference>
<dbReference type="KEGG" id="run:DR864_11290"/>
<dbReference type="PANTHER" id="PTHR30023:SF0">
    <property type="entry name" value="PENICILLIN-SENSITIVE CARBOXYPEPTIDASE A"/>
    <property type="match status" value="1"/>
</dbReference>
<organism evidence="4 5">
    <name type="scientific">Runella rosea</name>
    <dbReference type="NCBI Taxonomy" id="2259595"/>
    <lineage>
        <taxon>Bacteria</taxon>
        <taxon>Pseudomonadati</taxon>
        <taxon>Bacteroidota</taxon>
        <taxon>Cytophagia</taxon>
        <taxon>Cytophagales</taxon>
        <taxon>Spirosomataceae</taxon>
        <taxon>Runella</taxon>
    </lineage>
</organism>
<dbReference type="Proteomes" id="UP000251993">
    <property type="component" value="Chromosome"/>
</dbReference>
<feature type="chain" id="PRO_5016583272" evidence="3">
    <location>
        <begin position="25"/>
        <end position="442"/>
    </location>
</feature>
<dbReference type="GO" id="GO:0006508">
    <property type="term" value="P:proteolysis"/>
    <property type="evidence" value="ECO:0007669"/>
    <property type="project" value="InterPro"/>
</dbReference>